<dbReference type="Proteomes" id="UP000727407">
    <property type="component" value="Unassembled WGS sequence"/>
</dbReference>
<reference evidence="2" key="1">
    <citation type="submission" date="2020-07" db="EMBL/GenBank/DDBJ databases">
        <title>Clarias magur genome sequencing, assembly and annotation.</title>
        <authorList>
            <person name="Kushwaha B."/>
            <person name="Kumar R."/>
            <person name="Das P."/>
            <person name="Joshi C.G."/>
            <person name="Kumar D."/>
            <person name="Nagpure N.S."/>
            <person name="Pandey M."/>
            <person name="Agarwal S."/>
            <person name="Srivastava S."/>
            <person name="Singh M."/>
            <person name="Sahoo L."/>
            <person name="Jayasankar P."/>
            <person name="Meher P.K."/>
            <person name="Koringa P.G."/>
            <person name="Iquebal M.A."/>
            <person name="Das S.P."/>
            <person name="Bit A."/>
            <person name="Patnaik S."/>
            <person name="Patel N."/>
            <person name="Shah T.M."/>
            <person name="Hinsu A."/>
            <person name="Jena J.K."/>
        </authorList>
    </citation>
    <scope>NUCLEOTIDE SEQUENCE</scope>
    <source>
        <strain evidence="2">CIFAMagur01</strain>
        <tissue evidence="2">Testis</tissue>
    </source>
</reference>
<evidence type="ECO:0000256" key="1">
    <source>
        <dbReference type="SAM" id="MobiDB-lite"/>
    </source>
</evidence>
<keyword evidence="3" id="KW-1185">Reference proteome</keyword>
<protein>
    <submittedName>
        <fullName evidence="2">UDP-3-O-acylglucosamine N-acyltransferase</fullName>
    </submittedName>
</protein>
<gene>
    <name evidence="2" type="primary">lpxD</name>
    <name evidence="2" type="ORF">DAT39_010582</name>
</gene>
<evidence type="ECO:0000313" key="2">
    <source>
        <dbReference type="EMBL" id="KAF5899702.1"/>
    </source>
</evidence>
<dbReference type="EMBL" id="QNUK01000159">
    <property type="protein sequence ID" value="KAF5899702.1"/>
    <property type="molecule type" value="Genomic_DNA"/>
</dbReference>
<name>A0A8J4X0Y2_CLAMG</name>
<feature type="non-terminal residue" evidence="2">
    <location>
        <position position="56"/>
    </location>
</feature>
<feature type="region of interest" description="Disordered" evidence="1">
    <location>
        <begin position="1"/>
        <end position="24"/>
    </location>
</feature>
<organism evidence="2 3">
    <name type="scientific">Clarias magur</name>
    <name type="common">Asian catfish</name>
    <name type="synonym">Macropteronotus magur</name>
    <dbReference type="NCBI Taxonomy" id="1594786"/>
    <lineage>
        <taxon>Eukaryota</taxon>
        <taxon>Metazoa</taxon>
        <taxon>Chordata</taxon>
        <taxon>Craniata</taxon>
        <taxon>Vertebrata</taxon>
        <taxon>Euteleostomi</taxon>
        <taxon>Actinopterygii</taxon>
        <taxon>Neopterygii</taxon>
        <taxon>Teleostei</taxon>
        <taxon>Ostariophysi</taxon>
        <taxon>Siluriformes</taxon>
        <taxon>Clariidae</taxon>
        <taxon>Clarias</taxon>
    </lineage>
</organism>
<sequence length="56" mass="6086">CRVSKKKSSNNNNRGSTRGTPGPDGLILLLYPNKCIAQRCLSGRCYYSHISTTTGP</sequence>
<accession>A0A8J4X0Y2</accession>
<dbReference type="AlphaFoldDB" id="A0A8J4X0Y2"/>
<evidence type="ECO:0000313" key="3">
    <source>
        <dbReference type="Proteomes" id="UP000727407"/>
    </source>
</evidence>
<proteinExistence type="predicted"/>
<feature type="non-terminal residue" evidence="2">
    <location>
        <position position="1"/>
    </location>
</feature>
<comment type="caution">
    <text evidence="2">The sequence shown here is derived from an EMBL/GenBank/DDBJ whole genome shotgun (WGS) entry which is preliminary data.</text>
</comment>